<name>A0A1I6AI80_HYMAR</name>
<evidence type="ECO:0000313" key="2">
    <source>
        <dbReference type="Proteomes" id="UP000199029"/>
    </source>
</evidence>
<evidence type="ECO:0000313" key="1">
    <source>
        <dbReference type="EMBL" id="SFQ68362.1"/>
    </source>
</evidence>
<reference evidence="2" key="1">
    <citation type="submission" date="2016-10" db="EMBL/GenBank/DDBJ databases">
        <authorList>
            <person name="Varghese N."/>
            <person name="Submissions S."/>
        </authorList>
    </citation>
    <scope>NUCLEOTIDE SEQUENCE [LARGE SCALE GENOMIC DNA]</scope>
    <source>
        <strain evidence="2">OR362-8,ATCC BAA-1266,JCM 13504</strain>
    </source>
</reference>
<organism evidence="1 2">
    <name type="scientific">Hymenobacter arizonensis</name>
    <name type="common">Siccationidurans arizonensis</name>
    <dbReference type="NCBI Taxonomy" id="1227077"/>
    <lineage>
        <taxon>Bacteria</taxon>
        <taxon>Pseudomonadati</taxon>
        <taxon>Bacteroidota</taxon>
        <taxon>Cytophagia</taxon>
        <taxon>Cytophagales</taxon>
        <taxon>Hymenobacteraceae</taxon>
        <taxon>Hymenobacter</taxon>
    </lineage>
</organism>
<proteinExistence type="predicted"/>
<gene>
    <name evidence="1" type="ORF">SAMN04515668_3705</name>
</gene>
<dbReference type="EMBL" id="FOXS01000005">
    <property type="protein sequence ID" value="SFQ68362.1"/>
    <property type="molecule type" value="Genomic_DNA"/>
</dbReference>
<accession>A0A1I6AI80</accession>
<keyword evidence="2" id="KW-1185">Reference proteome</keyword>
<protein>
    <submittedName>
        <fullName evidence="1">Uncharacterized protein</fullName>
    </submittedName>
</protein>
<dbReference type="AlphaFoldDB" id="A0A1I6AI80"/>
<sequence>MLSLRSIFSRHNDSFSGDKMLRKLSMTGGWITTPSEMLA</sequence>
<dbReference type="Proteomes" id="UP000199029">
    <property type="component" value="Unassembled WGS sequence"/>
</dbReference>